<accession>A0A2N8L176</accession>
<dbReference type="EC" id="3.1.3.48" evidence="2"/>
<reference evidence="7 8" key="1">
    <citation type="submission" date="2018-01" db="EMBL/GenBank/DDBJ databases">
        <title>Draft genome sequence of Paucibacter aquatile CR182 isolated from freshwater of the Nakdong River.</title>
        <authorList>
            <person name="Choi A."/>
            <person name="Chung E.J."/>
        </authorList>
    </citation>
    <scope>NUCLEOTIDE SEQUENCE [LARGE SCALE GENOMIC DNA]</scope>
    <source>
        <strain evidence="7 8">CR182</strain>
    </source>
</reference>
<dbReference type="Pfam" id="PF01451">
    <property type="entry name" value="LMWPc"/>
    <property type="match status" value="1"/>
</dbReference>
<dbReference type="CDD" id="cd16343">
    <property type="entry name" value="LMWPTP"/>
    <property type="match status" value="1"/>
</dbReference>
<dbReference type="PANTHER" id="PTHR11717">
    <property type="entry name" value="LOW MOLECULAR WEIGHT PROTEIN TYROSINE PHOSPHATASE"/>
    <property type="match status" value="1"/>
</dbReference>
<dbReference type="PANTHER" id="PTHR11717:SF7">
    <property type="entry name" value="LOW MOLECULAR WEIGHT PHOSPHOTYROSINE PROTEIN PHOSPHATASE"/>
    <property type="match status" value="1"/>
</dbReference>
<dbReference type="AlphaFoldDB" id="A0A2N8L176"/>
<organism evidence="7 8">
    <name type="scientific">Kinneretia aquatilis</name>
    <dbReference type="NCBI Taxonomy" id="2070761"/>
    <lineage>
        <taxon>Bacteria</taxon>
        <taxon>Pseudomonadati</taxon>
        <taxon>Pseudomonadota</taxon>
        <taxon>Betaproteobacteria</taxon>
        <taxon>Burkholderiales</taxon>
        <taxon>Sphaerotilaceae</taxon>
        <taxon>Roseateles</taxon>
    </lineage>
</organism>
<evidence type="ECO:0000259" key="6">
    <source>
        <dbReference type="SMART" id="SM00226"/>
    </source>
</evidence>
<dbReference type="GO" id="GO:0004725">
    <property type="term" value="F:protein tyrosine phosphatase activity"/>
    <property type="evidence" value="ECO:0007669"/>
    <property type="project" value="UniProtKB-EC"/>
</dbReference>
<dbReference type="Gene3D" id="3.40.50.2300">
    <property type="match status" value="1"/>
</dbReference>
<evidence type="ECO:0000256" key="4">
    <source>
        <dbReference type="ARBA" id="ARBA00022912"/>
    </source>
</evidence>
<dbReference type="SMART" id="SM00226">
    <property type="entry name" value="LMWPc"/>
    <property type="match status" value="1"/>
</dbReference>
<dbReference type="InterPro" id="IPR017867">
    <property type="entry name" value="Tyr_phospatase_low_mol_wt"/>
</dbReference>
<evidence type="ECO:0000313" key="8">
    <source>
        <dbReference type="Proteomes" id="UP000235916"/>
    </source>
</evidence>
<dbReference type="OrthoDB" id="9784339at2"/>
<feature type="active site" description="Proton donor" evidence="5">
    <location>
        <position position="129"/>
    </location>
</feature>
<dbReference type="Proteomes" id="UP000235916">
    <property type="component" value="Unassembled WGS sequence"/>
</dbReference>
<dbReference type="SUPFAM" id="SSF52788">
    <property type="entry name" value="Phosphotyrosine protein phosphatases I"/>
    <property type="match status" value="1"/>
</dbReference>
<feature type="active site" evidence="5">
    <location>
        <position position="14"/>
    </location>
</feature>
<proteinExistence type="inferred from homology"/>
<keyword evidence="3" id="KW-0378">Hydrolase</keyword>
<dbReference type="InterPro" id="IPR023485">
    <property type="entry name" value="Ptyr_pPase"/>
</dbReference>
<dbReference type="RefSeq" id="WP_102769379.1">
    <property type="nucleotide sequence ID" value="NZ_CP124551.1"/>
</dbReference>
<evidence type="ECO:0000256" key="5">
    <source>
        <dbReference type="PIRSR" id="PIRSR617867-1"/>
    </source>
</evidence>
<dbReference type="EMBL" id="POSP01000003">
    <property type="protein sequence ID" value="PND39463.1"/>
    <property type="molecule type" value="Genomic_DNA"/>
</dbReference>
<evidence type="ECO:0000256" key="1">
    <source>
        <dbReference type="ARBA" id="ARBA00011063"/>
    </source>
</evidence>
<evidence type="ECO:0000313" key="7">
    <source>
        <dbReference type="EMBL" id="PND39463.1"/>
    </source>
</evidence>
<evidence type="ECO:0000256" key="3">
    <source>
        <dbReference type="ARBA" id="ARBA00022801"/>
    </source>
</evidence>
<dbReference type="PRINTS" id="PR00719">
    <property type="entry name" value="LMWPTPASE"/>
</dbReference>
<keyword evidence="8" id="KW-1185">Reference proteome</keyword>
<comment type="similarity">
    <text evidence="1">Belongs to the low molecular weight phosphotyrosine protein phosphatase family.</text>
</comment>
<gene>
    <name evidence="7" type="ORF">C1O66_19265</name>
</gene>
<feature type="domain" description="Phosphotyrosine protein phosphatase I" evidence="6">
    <location>
        <begin position="2"/>
        <end position="155"/>
    </location>
</feature>
<comment type="caution">
    <text evidence="7">The sequence shown here is derived from an EMBL/GenBank/DDBJ whole genome shotgun (WGS) entry which is preliminary data.</text>
</comment>
<sequence length="164" mass="18000">MPAVLFVCTANLCRSPMAEALLKARRAGFGPGGEAAFADVASAGVHAGSRGEPADKRAIAALERVRLGIDKKWRTRRIRAEDFQRYELILAMENDHLVALRKQCPPELQHRLHLFMDLVPGMAGQDVPDPYFGPASGFDQVLMLLERGLVTLGQAWRKGALPRA</sequence>
<feature type="active site" description="Nucleophile" evidence="5">
    <location>
        <position position="8"/>
    </location>
</feature>
<dbReference type="InterPro" id="IPR036196">
    <property type="entry name" value="Ptyr_pPase_sf"/>
</dbReference>
<dbReference type="InterPro" id="IPR050438">
    <property type="entry name" value="LMW_PTPase"/>
</dbReference>
<protein>
    <recommendedName>
        <fullName evidence="2">protein-tyrosine-phosphatase</fullName>
        <ecNumber evidence="2">3.1.3.48</ecNumber>
    </recommendedName>
</protein>
<keyword evidence="4" id="KW-0904">Protein phosphatase</keyword>
<evidence type="ECO:0000256" key="2">
    <source>
        <dbReference type="ARBA" id="ARBA00013064"/>
    </source>
</evidence>
<name>A0A2N8L176_9BURK</name>